<organism evidence="7 8">
    <name type="scientific">Haemaphysalis longicornis</name>
    <name type="common">Bush tick</name>
    <dbReference type="NCBI Taxonomy" id="44386"/>
    <lineage>
        <taxon>Eukaryota</taxon>
        <taxon>Metazoa</taxon>
        <taxon>Ecdysozoa</taxon>
        <taxon>Arthropoda</taxon>
        <taxon>Chelicerata</taxon>
        <taxon>Arachnida</taxon>
        <taxon>Acari</taxon>
        <taxon>Parasitiformes</taxon>
        <taxon>Ixodida</taxon>
        <taxon>Ixodoidea</taxon>
        <taxon>Ixodidae</taxon>
        <taxon>Haemaphysalinae</taxon>
        <taxon>Haemaphysalis</taxon>
    </lineage>
</organism>
<evidence type="ECO:0000256" key="5">
    <source>
        <dbReference type="ARBA" id="ARBA00023136"/>
    </source>
</evidence>
<feature type="compositionally biased region" description="Polar residues" evidence="6">
    <location>
        <begin position="309"/>
        <end position="320"/>
    </location>
</feature>
<keyword evidence="2" id="KW-0813">Transport</keyword>
<feature type="compositionally biased region" description="Basic and acidic residues" evidence="6">
    <location>
        <begin position="323"/>
        <end position="335"/>
    </location>
</feature>
<reference evidence="7 8" key="1">
    <citation type="journal article" date="2020" name="Cell">
        <title>Large-Scale Comparative Analyses of Tick Genomes Elucidate Their Genetic Diversity and Vector Capacities.</title>
        <authorList>
            <consortium name="Tick Genome and Microbiome Consortium (TIGMIC)"/>
            <person name="Jia N."/>
            <person name="Wang J."/>
            <person name="Shi W."/>
            <person name="Du L."/>
            <person name="Sun Y."/>
            <person name="Zhan W."/>
            <person name="Jiang J.F."/>
            <person name="Wang Q."/>
            <person name="Zhang B."/>
            <person name="Ji P."/>
            <person name="Bell-Sakyi L."/>
            <person name="Cui X.M."/>
            <person name="Yuan T.T."/>
            <person name="Jiang B.G."/>
            <person name="Yang W.F."/>
            <person name="Lam T.T."/>
            <person name="Chang Q.C."/>
            <person name="Ding S.J."/>
            <person name="Wang X.J."/>
            <person name="Zhu J.G."/>
            <person name="Ruan X.D."/>
            <person name="Zhao L."/>
            <person name="Wei J.T."/>
            <person name="Ye R.Z."/>
            <person name="Que T.C."/>
            <person name="Du C.H."/>
            <person name="Zhou Y.H."/>
            <person name="Cheng J.X."/>
            <person name="Dai P.F."/>
            <person name="Guo W.B."/>
            <person name="Han X.H."/>
            <person name="Huang E.J."/>
            <person name="Li L.F."/>
            <person name="Wei W."/>
            <person name="Gao Y.C."/>
            <person name="Liu J.Z."/>
            <person name="Shao H.Z."/>
            <person name="Wang X."/>
            <person name="Wang C.C."/>
            <person name="Yang T.C."/>
            <person name="Huo Q.B."/>
            <person name="Li W."/>
            <person name="Chen H.Y."/>
            <person name="Chen S.E."/>
            <person name="Zhou L.G."/>
            <person name="Ni X.B."/>
            <person name="Tian J.H."/>
            <person name="Sheng Y."/>
            <person name="Liu T."/>
            <person name="Pan Y.S."/>
            <person name="Xia L.Y."/>
            <person name="Li J."/>
            <person name="Zhao F."/>
            <person name="Cao W.C."/>
        </authorList>
    </citation>
    <scope>NUCLEOTIDE SEQUENCE [LARGE SCALE GENOMIC DNA]</scope>
    <source>
        <strain evidence="7">HaeL-2018</strain>
    </source>
</reference>
<dbReference type="Pfam" id="PF00083">
    <property type="entry name" value="Sugar_tr"/>
    <property type="match status" value="2"/>
</dbReference>
<evidence type="ECO:0000256" key="6">
    <source>
        <dbReference type="SAM" id="MobiDB-lite"/>
    </source>
</evidence>
<keyword evidence="4" id="KW-1133">Transmembrane helix</keyword>
<feature type="compositionally biased region" description="Low complexity" evidence="6">
    <location>
        <begin position="523"/>
        <end position="540"/>
    </location>
</feature>
<feature type="compositionally biased region" description="Low complexity" evidence="6">
    <location>
        <begin position="352"/>
        <end position="362"/>
    </location>
</feature>
<evidence type="ECO:0000256" key="2">
    <source>
        <dbReference type="ARBA" id="ARBA00022448"/>
    </source>
</evidence>
<accession>A0A9J6GTR3</accession>
<protein>
    <submittedName>
        <fullName evidence="7">Uncharacterized protein</fullName>
    </submittedName>
</protein>
<feature type="region of interest" description="Disordered" evidence="6">
    <location>
        <begin position="253"/>
        <end position="540"/>
    </location>
</feature>
<dbReference type="InterPro" id="IPR036259">
    <property type="entry name" value="MFS_trans_sf"/>
</dbReference>
<evidence type="ECO:0000313" key="7">
    <source>
        <dbReference type="EMBL" id="KAH9377775.1"/>
    </source>
</evidence>
<feature type="compositionally biased region" description="Polar residues" evidence="6">
    <location>
        <begin position="450"/>
        <end position="464"/>
    </location>
</feature>
<dbReference type="GO" id="GO:0016020">
    <property type="term" value="C:membrane"/>
    <property type="evidence" value="ECO:0007669"/>
    <property type="project" value="UniProtKB-SubCell"/>
</dbReference>
<dbReference type="InterPro" id="IPR050814">
    <property type="entry name" value="Myo-inositol_Transporter"/>
</dbReference>
<keyword evidence="5" id="KW-0472">Membrane</keyword>
<dbReference type="EMBL" id="JABSTR010000008">
    <property type="protein sequence ID" value="KAH9377775.1"/>
    <property type="molecule type" value="Genomic_DNA"/>
</dbReference>
<name>A0A9J6GTR3_HAELO</name>
<dbReference type="InterPro" id="IPR005828">
    <property type="entry name" value="MFS_sugar_transport-like"/>
</dbReference>
<feature type="compositionally biased region" description="Low complexity" evidence="6">
    <location>
        <begin position="498"/>
        <end position="510"/>
    </location>
</feature>
<proteinExistence type="predicted"/>
<evidence type="ECO:0000256" key="4">
    <source>
        <dbReference type="ARBA" id="ARBA00022989"/>
    </source>
</evidence>
<evidence type="ECO:0000256" key="1">
    <source>
        <dbReference type="ARBA" id="ARBA00004370"/>
    </source>
</evidence>
<dbReference type="PANTHER" id="PTHR48020:SF12">
    <property type="entry name" value="PROTON MYO-INOSITOL COTRANSPORTER"/>
    <property type="match status" value="1"/>
</dbReference>
<feature type="compositionally biased region" description="Basic and acidic residues" evidence="6">
    <location>
        <begin position="299"/>
        <end position="308"/>
    </location>
</feature>
<dbReference type="AlphaFoldDB" id="A0A9J6GTR3"/>
<evidence type="ECO:0000313" key="8">
    <source>
        <dbReference type="Proteomes" id="UP000821853"/>
    </source>
</evidence>
<dbReference type="PANTHER" id="PTHR48020">
    <property type="entry name" value="PROTON MYO-INOSITOL COTRANSPORTER"/>
    <property type="match status" value="1"/>
</dbReference>
<sequence>MVRTGMPMGIGRADPFSLYFSNPSLQGATASRSAAAAAARLFLPPLLMLFLTSLIVESPRWLLQKNKKKLAVLSLIRVRPRKAQAEVEFKAIEATFPRYRTPIPHYLVALLVMVVQQLSGVNTMILSTTTNLAGLDLGASSLDSLILLSVVQAIFVAGYSAGLGPVPWMLAAELTPLRGSGLEMGTVCALNWTGVFATATLLSEVTSAKLVALTLWVHGGLTAAGGALAYTLMPETANLSIEAVLKLRQVGQKYRRKGSSKKRPDSDAAKSDARPKLQNESAEEKTSPQEPAIDSTDEQAERRTRSQEPTEGSKASTMSTPLREPKDGADTKGDDASPGSGSAADADRTDRTTPSPSGTSEPPSKKSLTDGALCYPCCKAAPVANSKGPEGAKRRRHSVASGKSTMTKGESMALTASRSASGASGIKVPDAIAGSENPPGTGGHECSVASRKSTTSRPSTYSKTNAKKKRPSDSTVTETSVKTKDRSSISGTNPDRPSSAAAALGQGSSEGKSRQVTRRRAVEATTSSAASSYRSARQAM</sequence>
<dbReference type="GO" id="GO:0022857">
    <property type="term" value="F:transmembrane transporter activity"/>
    <property type="evidence" value="ECO:0007669"/>
    <property type="project" value="InterPro"/>
</dbReference>
<dbReference type="Proteomes" id="UP000821853">
    <property type="component" value="Unassembled WGS sequence"/>
</dbReference>
<keyword evidence="8" id="KW-1185">Reference proteome</keyword>
<comment type="caution">
    <text evidence="7">The sequence shown here is derived from an EMBL/GenBank/DDBJ whole genome shotgun (WGS) entry which is preliminary data.</text>
</comment>
<dbReference type="OrthoDB" id="4142200at2759"/>
<feature type="compositionally biased region" description="Polar residues" evidence="6">
    <location>
        <begin position="401"/>
        <end position="422"/>
    </location>
</feature>
<comment type="subcellular location">
    <subcellularLocation>
        <location evidence="1">Membrane</location>
    </subcellularLocation>
</comment>
<keyword evidence="3" id="KW-0812">Transmembrane</keyword>
<gene>
    <name evidence="7" type="ORF">HPB48_012190</name>
</gene>
<evidence type="ECO:0000256" key="3">
    <source>
        <dbReference type="ARBA" id="ARBA00022692"/>
    </source>
</evidence>
<dbReference type="SUPFAM" id="SSF103473">
    <property type="entry name" value="MFS general substrate transporter"/>
    <property type="match status" value="1"/>
</dbReference>
<feature type="compositionally biased region" description="Basic and acidic residues" evidence="6">
    <location>
        <begin position="262"/>
        <end position="287"/>
    </location>
</feature>
<dbReference type="VEuPathDB" id="VectorBase:HLOH_050404"/>
<dbReference type="Gene3D" id="1.20.1250.20">
    <property type="entry name" value="MFS general substrate transporter like domains"/>
    <property type="match status" value="1"/>
</dbReference>